<organism evidence="1 2">
    <name type="scientific">Phyllobacterium pellucidum</name>
    <dbReference type="NCBI Taxonomy" id="2740464"/>
    <lineage>
        <taxon>Bacteria</taxon>
        <taxon>Pseudomonadati</taxon>
        <taxon>Pseudomonadota</taxon>
        <taxon>Alphaproteobacteria</taxon>
        <taxon>Hyphomicrobiales</taxon>
        <taxon>Phyllobacteriaceae</taxon>
        <taxon>Phyllobacterium</taxon>
    </lineage>
</organism>
<sequence length="131" mass="14784">MAATRATYREMIRLQKLAKLRHEMELARLQAQSAAVEAENLDLFRMHESRFGAEASIVPVGIIMRRLETNKARQASLADTAMTERQNWLRVSRTIDTLSDKLRVLDAKLTRAEAAAELDESISHLLAAPKI</sequence>
<gene>
    <name evidence="1" type="ORF">HQ945_20860</name>
</gene>
<protein>
    <submittedName>
        <fullName evidence="1">Uncharacterized protein</fullName>
    </submittedName>
</protein>
<dbReference type="Proteomes" id="UP000550508">
    <property type="component" value="Unassembled WGS sequence"/>
</dbReference>
<evidence type="ECO:0000313" key="2">
    <source>
        <dbReference type="Proteomes" id="UP000550508"/>
    </source>
</evidence>
<dbReference type="RefSeq" id="WP_091925183.1">
    <property type="nucleotide sequence ID" value="NZ_JABUMX010000007.1"/>
</dbReference>
<evidence type="ECO:0000313" key="1">
    <source>
        <dbReference type="EMBL" id="NTS33713.1"/>
    </source>
</evidence>
<reference evidence="1 2" key="1">
    <citation type="submission" date="2020-05" db="EMBL/GenBank/DDBJ databases">
        <authorList>
            <person name="Kim M.K."/>
        </authorList>
    </citation>
    <scope>NUCLEOTIDE SEQUENCE [LARGE SCALE GENOMIC DNA]</scope>
    <source>
        <strain evidence="1 2">BT25</strain>
    </source>
</reference>
<dbReference type="AlphaFoldDB" id="A0A849W126"/>
<keyword evidence="2" id="KW-1185">Reference proteome</keyword>
<accession>A0A849W126</accession>
<name>A0A849W126_9HYPH</name>
<proteinExistence type="predicted"/>
<dbReference type="EMBL" id="JABUMX010000007">
    <property type="protein sequence ID" value="NTS33713.1"/>
    <property type="molecule type" value="Genomic_DNA"/>
</dbReference>
<comment type="caution">
    <text evidence="1">The sequence shown here is derived from an EMBL/GenBank/DDBJ whole genome shotgun (WGS) entry which is preliminary data.</text>
</comment>